<dbReference type="KEGG" id="mgin:FRZ54_04365"/>
<reference evidence="3 4" key="1">
    <citation type="journal article" date="2017" name="Curr. Microbiol.">
        <title>Mucilaginibacter ginsenosidivorans sp. nov., Isolated from Soil of Ginseng Field.</title>
        <authorList>
            <person name="Kim M.M."/>
            <person name="Siddiqi M.Z."/>
            <person name="Im W.T."/>
        </authorList>
    </citation>
    <scope>NUCLEOTIDE SEQUENCE [LARGE SCALE GENOMIC DNA]</scope>
    <source>
        <strain evidence="3 4">Gsoil 3017</strain>
    </source>
</reference>
<dbReference type="Pfam" id="PF01852">
    <property type="entry name" value="START"/>
    <property type="match status" value="1"/>
</dbReference>
<dbReference type="PANTHER" id="PTHR19308:SF14">
    <property type="entry name" value="START DOMAIN-CONTAINING PROTEIN"/>
    <property type="match status" value="1"/>
</dbReference>
<feature type="domain" description="START" evidence="2">
    <location>
        <begin position="20"/>
        <end position="204"/>
    </location>
</feature>
<dbReference type="GO" id="GO:0005737">
    <property type="term" value="C:cytoplasm"/>
    <property type="evidence" value="ECO:0007669"/>
    <property type="project" value="UniProtKB-ARBA"/>
</dbReference>
<dbReference type="SUPFAM" id="SSF55961">
    <property type="entry name" value="Bet v1-like"/>
    <property type="match status" value="1"/>
</dbReference>
<keyword evidence="1" id="KW-0732">Signal</keyword>
<sequence>MYKRITLLFLLFANFCFGQSNDGWSLKQDNDGVRIFTRDVTNSKIKAIKVECELDATLSQLVAVLMDVKTSEEWLYHTSSNYIVKQVSPSEMYYYSMVVMPWPVSDRDFIAHLIVSQDTATRVVTIDAPCVADMVPKKDKVVRVTNSTGRWVLSPIGKDKVKVVYTLHADPGGSIPAWLTNMFATTGPSQSFKKLKIHLQKPVYKKVKLDYIRN</sequence>
<protein>
    <submittedName>
        <fullName evidence="3">Lipid-binding protein</fullName>
    </submittedName>
</protein>
<proteinExistence type="predicted"/>
<dbReference type="Proteomes" id="UP000321479">
    <property type="component" value="Chromosome"/>
</dbReference>
<dbReference type="CDD" id="cd08876">
    <property type="entry name" value="START_1"/>
    <property type="match status" value="1"/>
</dbReference>
<dbReference type="SMART" id="SM00234">
    <property type="entry name" value="START"/>
    <property type="match status" value="1"/>
</dbReference>
<dbReference type="OrthoDB" id="5734556at2"/>
<dbReference type="PROSITE" id="PS50848">
    <property type="entry name" value="START"/>
    <property type="match status" value="1"/>
</dbReference>
<dbReference type="InterPro" id="IPR051213">
    <property type="entry name" value="START_lipid_transfer"/>
</dbReference>
<dbReference type="AlphaFoldDB" id="A0A5B8USA3"/>
<evidence type="ECO:0000313" key="4">
    <source>
        <dbReference type="Proteomes" id="UP000321479"/>
    </source>
</evidence>
<accession>A0A5B8USA3</accession>
<dbReference type="InterPro" id="IPR028347">
    <property type="entry name" value="START_dom_prot"/>
</dbReference>
<gene>
    <name evidence="3" type="ORF">FRZ54_04365</name>
</gene>
<dbReference type="GO" id="GO:0008289">
    <property type="term" value="F:lipid binding"/>
    <property type="evidence" value="ECO:0007669"/>
    <property type="project" value="InterPro"/>
</dbReference>
<dbReference type="EMBL" id="CP042436">
    <property type="protein sequence ID" value="QEC61849.1"/>
    <property type="molecule type" value="Genomic_DNA"/>
</dbReference>
<keyword evidence="4" id="KW-1185">Reference proteome</keyword>
<evidence type="ECO:0000313" key="3">
    <source>
        <dbReference type="EMBL" id="QEC61849.1"/>
    </source>
</evidence>
<dbReference type="InterPro" id="IPR023393">
    <property type="entry name" value="START-like_dom_sf"/>
</dbReference>
<dbReference type="Gene3D" id="3.30.530.20">
    <property type="match status" value="1"/>
</dbReference>
<name>A0A5B8USA3_9SPHI</name>
<feature type="signal peptide" evidence="1">
    <location>
        <begin position="1"/>
        <end position="18"/>
    </location>
</feature>
<dbReference type="RefSeq" id="WP_147030426.1">
    <property type="nucleotide sequence ID" value="NZ_CP042436.1"/>
</dbReference>
<evidence type="ECO:0000256" key="1">
    <source>
        <dbReference type="SAM" id="SignalP"/>
    </source>
</evidence>
<organism evidence="3 4">
    <name type="scientific">Mucilaginibacter ginsenosidivorans</name>
    <dbReference type="NCBI Taxonomy" id="398053"/>
    <lineage>
        <taxon>Bacteria</taxon>
        <taxon>Pseudomonadati</taxon>
        <taxon>Bacteroidota</taxon>
        <taxon>Sphingobacteriia</taxon>
        <taxon>Sphingobacteriales</taxon>
        <taxon>Sphingobacteriaceae</taxon>
        <taxon>Mucilaginibacter</taxon>
    </lineage>
</organism>
<dbReference type="InterPro" id="IPR002913">
    <property type="entry name" value="START_lipid-bd_dom"/>
</dbReference>
<evidence type="ECO:0000259" key="2">
    <source>
        <dbReference type="PROSITE" id="PS50848"/>
    </source>
</evidence>
<feature type="chain" id="PRO_5022839056" evidence="1">
    <location>
        <begin position="19"/>
        <end position="214"/>
    </location>
</feature>
<dbReference type="PANTHER" id="PTHR19308">
    <property type="entry name" value="PHOSPHATIDYLCHOLINE TRANSFER PROTEIN"/>
    <property type="match status" value="1"/>
</dbReference>
<dbReference type="PIRSF" id="PIRSF039033">
    <property type="entry name" value="START_dom"/>
    <property type="match status" value="1"/>
</dbReference>